<dbReference type="PROSITE" id="PS50977">
    <property type="entry name" value="HTH_TETR_2"/>
    <property type="match status" value="1"/>
</dbReference>
<dbReference type="PRINTS" id="PR00455">
    <property type="entry name" value="HTHTETR"/>
</dbReference>
<gene>
    <name evidence="4" type="ORF">LX12_000572</name>
</gene>
<organism evidence="4 5">
    <name type="scientific">Williamsia serinedens</name>
    <dbReference type="NCBI Taxonomy" id="391736"/>
    <lineage>
        <taxon>Bacteria</taxon>
        <taxon>Bacillati</taxon>
        <taxon>Actinomycetota</taxon>
        <taxon>Actinomycetes</taxon>
        <taxon>Mycobacteriales</taxon>
        <taxon>Nocardiaceae</taxon>
        <taxon>Williamsia</taxon>
    </lineage>
</organism>
<evidence type="ECO:0000256" key="2">
    <source>
        <dbReference type="PROSITE-ProRule" id="PRU00335"/>
    </source>
</evidence>
<protein>
    <submittedName>
        <fullName evidence="4">Transcriptional regulator, TetR family</fullName>
    </submittedName>
</protein>
<feature type="DNA-binding region" description="H-T-H motif" evidence="2">
    <location>
        <begin position="38"/>
        <end position="57"/>
    </location>
</feature>
<dbReference type="InterPro" id="IPR009057">
    <property type="entry name" value="Homeodomain-like_sf"/>
</dbReference>
<evidence type="ECO:0000313" key="5">
    <source>
        <dbReference type="Proteomes" id="UP001205740"/>
    </source>
</evidence>
<dbReference type="PANTHER" id="PTHR30055:SF200">
    <property type="entry name" value="HTH-TYPE TRANSCRIPTIONAL REPRESSOR BDCR"/>
    <property type="match status" value="1"/>
</dbReference>
<sequence length="191" mass="20688">MTTTREAAAQTAGRPSPRDRILAAAATLFYVEGINATGVELIADTAEVSKRTLYKYFPSKTELVKQYLVFLLDGVSDPRSGGGDDPRERLLALFTVKGRRDGPLRGCPFHNAAVEAASAMPEVAEFVHVQKRAFAEAIIDLCRDCGVEEPSLLGRQIALIYEGAAALSTSLDDDDPWTLAKTTVEMLLDQA</sequence>
<comment type="caution">
    <text evidence="4">The sequence shown here is derived from an EMBL/GenBank/DDBJ whole genome shotgun (WGS) entry which is preliminary data.</text>
</comment>
<dbReference type="RefSeq" id="WP_253652980.1">
    <property type="nucleotide sequence ID" value="NZ_BAAAOE010000004.1"/>
</dbReference>
<name>A0ABT1GYQ0_9NOCA</name>
<proteinExistence type="predicted"/>
<accession>A0ABT1GYQ0</accession>
<dbReference type="EMBL" id="JAMTCG010000001">
    <property type="protein sequence ID" value="MCP2159408.1"/>
    <property type="molecule type" value="Genomic_DNA"/>
</dbReference>
<keyword evidence="5" id="KW-1185">Reference proteome</keyword>
<dbReference type="InterPro" id="IPR036271">
    <property type="entry name" value="Tet_transcr_reg_TetR-rel_C_sf"/>
</dbReference>
<dbReference type="Proteomes" id="UP001205740">
    <property type="component" value="Unassembled WGS sequence"/>
</dbReference>
<dbReference type="SUPFAM" id="SSF48498">
    <property type="entry name" value="Tetracyclin repressor-like, C-terminal domain"/>
    <property type="match status" value="1"/>
</dbReference>
<dbReference type="Pfam" id="PF00440">
    <property type="entry name" value="TetR_N"/>
    <property type="match status" value="1"/>
</dbReference>
<dbReference type="InterPro" id="IPR050109">
    <property type="entry name" value="HTH-type_TetR-like_transc_reg"/>
</dbReference>
<feature type="domain" description="HTH tetR-type" evidence="3">
    <location>
        <begin position="15"/>
        <end position="75"/>
    </location>
</feature>
<evidence type="ECO:0000313" key="4">
    <source>
        <dbReference type="EMBL" id="MCP2159408.1"/>
    </source>
</evidence>
<keyword evidence="1 2" id="KW-0238">DNA-binding</keyword>
<dbReference type="InterPro" id="IPR001647">
    <property type="entry name" value="HTH_TetR"/>
</dbReference>
<dbReference type="Gene3D" id="1.10.357.10">
    <property type="entry name" value="Tetracycline Repressor, domain 2"/>
    <property type="match status" value="1"/>
</dbReference>
<dbReference type="PANTHER" id="PTHR30055">
    <property type="entry name" value="HTH-TYPE TRANSCRIPTIONAL REGULATOR RUTR"/>
    <property type="match status" value="1"/>
</dbReference>
<evidence type="ECO:0000256" key="1">
    <source>
        <dbReference type="ARBA" id="ARBA00023125"/>
    </source>
</evidence>
<reference evidence="4 5" key="1">
    <citation type="submission" date="2022-06" db="EMBL/GenBank/DDBJ databases">
        <title>Genomic Encyclopedia of Archaeal and Bacterial Type Strains, Phase II (KMG-II): from individual species to whole genera.</title>
        <authorList>
            <person name="Goeker M."/>
        </authorList>
    </citation>
    <scope>NUCLEOTIDE SEQUENCE [LARGE SCALE GENOMIC DNA]</scope>
    <source>
        <strain evidence="4 5">DSM 45037</strain>
    </source>
</reference>
<evidence type="ECO:0000259" key="3">
    <source>
        <dbReference type="PROSITE" id="PS50977"/>
    </source>
</evidence>
<dbReference type="SUPFAM" id="SSF46689">
    <property type="entry name" value="Homeodomain-like"/>
    <property type="match status" value="1"/>
</dbReference>